<dbReference type="STRING" id="1798475.A2837_00380"/>
<comment type="caution">
    <text evidence="1">The sequence shown here is derived from an EMBL/GenBank/DDBJ whole genome shotgun (WGS) entry which is preliminary data.</text>
</comment>
<name>A0A1F6BXA6_9BACT</name>
<proteinExistence type="predicted"/>
<gene>
    <name evidence="1" type="ORF">A2837_00380</name>
</gene>
<evidence type="ECO:0000313" key="1">
    <source>
        <dbReference type="EMBL" id="OGG41584.1"/>
    </source>
</evidence>
<accession>A0A1F6BXA6</accession>
<evidence type="ECO:0000313" key="2">
    <source>
        <dbReference type="Proteomes" id="UP000176322"/>
    </source>
</evidence>
<sequence length="183" mass="18893">MVIRLEWEGPLEKLKPKEEYKVKNLSIFAAVVALVTFTALPAGAADVDININTGASDILQLNVGGALALDKIEIDQTNAINVATVVGEKVNDVNVTQSASAIIQGNLAGGIAFDPASVVEATQTNALNVLSAELKTKDWSDINVTQSAVGIIQGNLGLAAGGSLVDLSQVSATNVIDLSVNVD</sequence>
<dbReference type="Proteomes" id="UP000176322">
    <property type="component" value="Unassembled WGS sequence"/>
</dbReference>
<dbReference type="EMBL" id="MFKO01000007">
    <property type="protein sequence ID" value="OGG41584.1"/>
    <property type="molecule type" value="Genomic_DNA"/>
</dbReference>
<dbReference type="AlphaFoldDB" id="A0A1F6BXA6"/>
<reference evidence="1 2" key="1">
    <citation type="journal article" date="2016" name="Nat. Commun.">
        <title>Thousands of microbial genomes shed light on interconnected biogeochemical processes in an aquifer system.</title>
        <authorList>
            <person name="Anantharaman K."/>
            <person name="Brown C.T."/>
            <person name="Hug L.A."/>
            <person name="Sharon I."/>
            <person name="Castelle C.J."/>
            <person name="Probst A.J."/>
            <person name="Thomas B.C."/>
            <person name="Singh A."/>
            <person name="Wilkins M.J."/>
            <person name="Karaoz U."/>
            <person name="Brodie E.L."/>
            <person name="Williams K.H."/>
            <person name="Hubbard S.S."/>
            <person name="Banfield J.F."/>
        </authorList>
    </citation>
    <scope>NUCLEOTIDE SEQUENCE [LARGE SCALE GENOMIC DNA]</scope>
</reference>
<organism evidence="1 2">
    <name type="scientific">Candidatus Kaiserbacteria bacterium RIFCSPHIGHO2_01_FULL_46_22</name>
    <dbReference type="NCBI Taxonomy" id="1798475"/>
    <lineage>
        <taxon>Bacteria</taxon>
        <taxon>Candidatus Kaiseribacteriota</taxon>
    </lineage>
</organism>
<protein>
    <submittedName>
        <fullName evidence="1">Uncharacterized protein</fullName>
    </submittedName>
</protein>